<protein>
    <submittedName>
        <fullName evidence="2">Uncharacterized protein</fullName>
    </submittedName>
</protein>
<reference evidence="3" key="1">
    <citation type="submission" date="2017-01" db="EMBL/GenBank/DDBJ databases">
        <authorList>
            <person name="Varghese N."/>
            <person name="Submissions S."/>
        </authorList>
    </citation>
    <scope>NUCLEOTIDE SEQUENCE [LARGE SCALE GENOMIC DNA]</scope>
    <source>
        <strain evidence="3">DSM 46698</strain>
    </source>
</reference>
<name>A0A1N7Q4L9_9BACT</name>
<evidence type="ECO:0000313" key="2">
    <source>
        <dbReference type="EMBL" id="SIT17840.1"/>
    </source>
</evidence>
<keyword evidence="1" id="KW-0472">Membrane</keyword>
<sequence length="58" mass="6962">MTNTDRHPELKKLLNVLPIKKSSYLISIILIYLLLIFYLFFYVLSDKISINTWLFNIK</sequence>
<feature type="transmembrane region" description="Helical" evidence="1">
    <location>
        <begin position="24"/>
        <end position="44"/>
    </location>
</feature>
<evidence type="ECO:0000256" key="1">
    <source>
        <dbReference type="SAM" id="Phobius"/>
    </source>
</evidence>
<dbReference type="EMBL" id="FTOP01000030">
    <property type="protein sequence ID" value="SIT17840.1"/>
    <property type="molecule type" value="Genomic_DNA"/>
</dbReference>
<gene>
    <name evidence="2" type="ORF">SAMN05421761_1306</name>
</gene>
<keyword evidence="3" id="KW-1185">Reference proteome</keyword>
<dbReference type="Proteomes" id="UP000186026">
    <property type="component" value="Unassembled WGS sequence"/>
</dbReference>
<organism evidence="2 3">
    <name type="scientific">Belliella pelovolcani</name>
    <dbReference type="NCBI Taxonomy" id="529505"/>
    <lineage>
        <taxon>Bacteria</taxon>
        <taxon>Pseudomonadati</taxon>
        <taxon>Bacteroidota</taxon>
        <taxon>Cytophagia</taxon>
        <taxon>Cytophagales</taxon>
        <taxon>Cyclobacteriaceae</taxon>
        <taxon>Belliella</taxon>
    </lineage>
</organism>
<keyword evidence="1" id="KW-0812">Transmembrane</keyword>
<accession>A0A1N7Q4L9</accession>
<keyword evidence="1" id="KW-1133">Transmembrane helix</keyword>
<proteinExistence type="predicted"/>
<evidence type="ECO:0000313" key="3">
    <source>
        <dbReference type="Proteomes" id="UP000186026"/>
    </source>
</evidence>
<dbReference type="STRING" id="529505.SAMN05421761_1306"/>
<dbReference type="AlphaFoldDB" id="A0A1N7Q4L9"/>